<dbReference type="EMBL" id="JAUSWL010000007">
    <property type="protein sequence ID" value="MDQ0545050.1"/>
    <property type="molecule type" value="Genomic_DNA"/>
</dbReference>
<name>A0AAJ1WXQ7_9HYPH</name>
<accession>A0AAJ1WXQ7</accession>
<feature type="transmembrane region" description="Helical" evidence="1">
    <location>
        <begin position="25"/>
        <end position="45"/>
    </location>
</feature>
<protein>
    <submittedName>
        <fullName evidence="2">Uncharacterized protein</fullName>
    </submittedName>
</protein>
<sequence length="49" mass="5416">MMLRDPDGSHEAYALDQERGSRMPYYISLALLGFLIVALAARLIVAHGL</sequence>
<evidence type="ECO:0000313" key="2">
    <source>
        <dbReference type="EMBL" id="MDQ0545050.1"/>
    </source>
</evidence>
<comment type="caution">
    <text evidence="2">The sequence shown here is derived from an EMBL/GenBank/DDBJ whole genome shotgun (WGS) entry which is preliminary data.</text>
</comment>
<keyword evidence="1" id="KW-1133">Transmembrane helix</keyword>
<gene>
    <name evidence="2" type="ORF">QO001_003988</name>
</gene>
<keyword evidence="1" id="KW-0812">Transmembrane</keyword>
<reference evidence="2" key="1">
    <citation type="submission" date="2023-07" db="EMBL/GenBank/DDBJ databases">
        <title>Genomic Encyclopedia of Type Strains, Phase IV (KMG-IV): sequencing the most valuable type-strain genomes for metagenomic binning, comparative biology and taxonomic classification.</title>
        <authorList>
            <person name="Goeker M."/>
        </authorList>
    </citation>
    <scope>NUCLEOTIDE SEQUENCE</scope>
    <source>
        <strain evidence="2">DSM 19569</strain>
    </source>
</reference>
<dbReference type="RefSeq" id="WP_230366779.1">
    <property type="nucleotide sequence ID" value="NZ_JAJALK010000007.1"/>
</dbReference>
<evidence type="ECO:0000313" key="3">
    <source>
        <dbReference type="Proteomes" id="UP001223420"/>
    </source>
</evidence>
<organism evidence="2 3">
    <name type="scientific">Methylobacterium brachiatum</name>
    <dbReference type="NCBI Taxonomy" id="269660"/>
    <lineage>
        <taxon>Bacteria</taxon>
        <taxon>Pseudomonadati</taxon>
        <taxon>Pseudomonadota</taxon>
        <taxon>Alphaproteobacteria</taxon>
        <taxon>Hyphomicrobiales</taxon>
        <taxon>Methylobacteriaceae</taxon>
        <taxon>Methylobacterium</taxon>
    </lineage>
</organism>
<dbReference type="AlphaFoldDB" id="A0AAJ1WXQ7"/>
<dbReference type="Proteomes" id="UP001223420">
    <property type="component" value="Unassembled WGS sequence"/>
</dbReference>
<evidence type="ECO:0000256" key="1">
    <source>
        <dbReference type="SAM" id="Phobius"/>
    </source>
</evidence>
<proteinExistence type="predicted"/>
<keyword evidence="1" id="KW-0472">Membrane</keyword>